<reference evidence="1 2" key="1">
    <citation type="submission" date="2013-01" db="EMBL/GenBank/DDBJ databases">
        <authorList>
            <person name="Bench S."/>
        </authorList>
    </citation>
    <scope>NUCLEOTIDE SEQUENCE [LARGE SCALE GENOMIC DNA]</scope>
    <source>
        <strain evidence="1 2">WH 8502</strain>
    </source>
</reference>
<name>T2IA01_CROWT</name>
<comment type="caution">
    <text evidence="1">The sequence shown here is derived from an EMBL/GenBank/DDBJ whole genome shotgun (WGS) entry which is preliminary data.</text>
</comment>
<dbReference type="Proteomes" id="UP000018348">
    <property type="component" value="Unassembled WGS sequence"/>
</dbReference>
<reference evidence="1 2" key="2">
    <citation type="submission" date="2013-09" db="EMBL/GenBank/DDBJ databases">
        <title>Whole genome comparison of six Crocosphaera watsonii strains with differing phenotypes.</title>
        <authorList>
            <person name="Bench S.R."/>
            <person name="Heller P."/>
            <person name="Frank I."/>
            <person name="Arciniega M."/>
            <person name="Shilova I.N."/>
            <person name="Zehr J.P."/>
        </authorList>
    </citation>
    <scope>NUCLEOTIDE SEQUENCE [LARGE SCALE GENOMIC DNA]</scope>
    <source>
        <strain evidence="1 2">WH 8502</strain>
    </source>
</reference>
<accession>T2IA01</accession>
<gene>
    <name evidence="1" type="ORF">CWATWH8502_3374</name>
</gene>
<proteinExistence type="predicted"/>
<organism evidence="1 2">
    <name type="scientific">Crocosphaera watsonii WH 8502</name>
    <dbReference type="NCBI Taxonomy" id="423474"/>
    <lineage>
        <taxon>Bacteria</taxon>
        <taxon>Bacillati</taxon>
        <taxon>Cyanobacteriota</taxon>
        <taxon>Cyanophyceae</taxon>
        <taxon>Oscillatoriophycideae</taxon>
        <taxon>Chroococcales</taxon>
        <taxon>Aphanothecaceae</taxon>
        <taxon>Crocosphaera</taxon>
    </lineage>
</organism>
<dbReference type="AlphaFoldDB" id="T2IA01"/>
<evidence type="ECO:0000313" key="1">
    <source>
        <dbReference type="EMBL" id="CCQ49669.1"/>
    </source>
</evidence>
<protein>
    <submittedName>
        <fullName evidence="1">Uncharacterized protein</fullName>
    </submittedName>
</protein>
<sequence length="40" mass="4526">MFTTFGFILPVRAENLAHLSQLLSTKRGLFLLSCTREADQ</sequence>
<dbReference type="EMBL" id="CAQK01000170">
    <property type="protein sequence ID" value="CCQ49669.1"/>
    <property type="molecule type" value="Genomic_DNA"/>
</dbReference>
<evidence type="ECO:0000313" key="2">
    <source>
        <dbReference type="Proteomes" id="UP000018348"/>
    </source>
</evidence>